<feature type="signal peptide" evidence="1">
    <location>
        <begin position="1"/>
        <end position="22"/>
    </location>
</feature>
<dbReference type="AlphaFoldDB" id="A0A5C8K8Y8"/>
<evidence type="ECO:0008006" key="4">
    <source>
        <dbReference type="Google" id="ProtNLM"/>
    </source>
</evidence>
<dbReference type="SUPFAM" id="SSF82171">
    <property type="entry name" value="DPP6 N-terminal domain-like"/>
    <property type="match status" value="1"/>
</dbReference>
<reference evidence="2 3" key="1">
    <citation type="submission" date="2019-08" db="EMBL/GenBank/DDBJ databases">
        <authorList>
            <person name="Shi S."/>
        </authorList>
    </citation>
    <scope>NUCLEOTIDE SEQUENCE [LARGE SCALE GENOMIC DNA]</scope>
    <source>
        <strain evidence="2 3">GY10130</strain>
    </source>
</reference>
<dbReference type="Pfam" id="PF07676">
    <property type="entry name" value="PD40"/>
    <property type="match status" value="1"/>
</dbReference>
<keyword evidence="1" id="KW-0732">Signal</keyword>
<dbReference type="InterPro" id="IPR011042">
    <property type="entry name" value="6-blade_b-propeller_TolB-like"/>
</dbReference>
<dbReference type="PROSITE" id="PS51257">
    <property type="entry name" value="PROKAR_LIPOPROTEIN"/>
    <property type="match status" value="1"/>
</dbReference>
<dbReference type="RefSeq" id="WP_147920675.1">
    <property type="nucleotide sequence ID" value="NZ_VRTY01000013.1"/>
</dbReference>
<feature type="chain" id="PRO_5023106535" description="WD40 repeat domain-containing protein" evidence="1">
    <location>
        <begin position="23"/>
        <end position="318"/>
    </location>
</feature>
<evidence type="ECO:0000256" key="1">
    <source>
        <dbReference type="SAM" id="SignalP"/>
    </source>
</evidence>
<protein>
    <recommendedName>
        <fullName evidence="4">WD40 repeat domain-containing protein</fullName>
    </recommendedName>
</protein>
<dbReference type="InterPro" id="IPR011659">
    <property type="entry name" value="WD40"/>
</dbReference>
<keyword evidence="3" id="KW-1185">Reference proteome</keyword>
<name>A0A5C8K8Y8_9BACT</name>
<organism evidence="2 3">
    <name type="scientific">Pontibacter qinzhouensis</name>
    <dbReference type="NCBI Taxonomy" id="2603253"/>
    <lineage>
        <taxon>Bacteria</taxon>
        <taxon>Pseudomonadati</taxon>
        <taxon>Bacteroidota</taxon>
        <taxon>Cytophagia</taxon>
        <taxon>Cytophagales</taxon>
        <taxon>Hymenobacteraceae</taxon>
        <taxon>Pontibacter</taxon>
    </lineage>
</organism>
<sequence length="318" mass="35311">MKNSLIYLLFPLFILLLGCSNDDDTAVAPVTTNPTHLKGTLFFDWATEGTLAFNTETAIKREFLSYNSKRNNWDISRDNEILLTVSKNEISSDVMTFTMSKMSDGSIANQFEYTPLNGGSAFNSGKLSPDKSLVAVMPTFREGLVLLKTDGTVVAHLEDVNGEKLDRSEQVQWLPDNGILLTHKNYIIKIAPPYTSGSLVKEMNFEDWGDMGVNQQGTKIAVRVTNHIHMMNIDGSDFVQVTESNSKEAYPTFSPDGKYLLIGTDYKPVAPMGAIWYLKIIPADGKKYNVSNDSEGVIPVMIDRNNSLQTASGAMLWR</sequence>
<gene>
    <name evidence="2" type="ORF">FVR03_05025</name>
</gene>
<evidence type="ECO:0000313" key="2">
    <source>
        <dbReference type="EMBL" id="TXK50262.1"/>
    </source>
</evidence>
<accession>A0A5C8K8Y8</accession>
<dbReference type="EMBL" id="VRTY01000013">
    <property type="protein sequence ID" value="TXK50262.1"/>
    <property type="molecule type" value="Genomic_DNA"/>
</dbReference>
<comment type="caution">
    <text evidence="2">The sequence shown here is derived from an EMBL/GenBank/DDBJ whole genome shotgun (WGS) entry which is preliminary data.</text>
</comment>
<evidence type="ECO:0000313" key="3">
    <source>
        <dbReference type="Proteomes" id="UP000321926"/>
    </source>
</evidence>
<dbReference type="OrthoDB" id="9815657at2"/>
<proteinExistence type="predicted"/>
<dbReference type="Gene3D" id="2.120.10.30">
    <property type="entry name" value="TolB, C-terminal domain"/>
    <property type="match status" value="1"/>
</dbReference>
<dbReference type="Proteomes" id="UP000321926">
    <property type="component" value="Unassembled WGS sequence"/>
</dbReference>